<proteinExistence type="predicted"/>
<name>A0ABW2I0T3_9ACTN</name>
<dbReference type="RefSeq" id="WP_378974186.1">
    <property type="nucleotide sequence ID" value="NZ_JBHTBJ010000027.1"/>
</dbReference>
<organism evidence="1 2">
    <name type="scientific">Paractinoplanes rhizophilus</name>
    <dbReference type="NCBI Taxonomy" id="1416877"/>
    <lineage>
        <taxon>Bacteria</taxon>
        <taxon>Bacillati</taxon>
        <taxon>Actinomycetota</taxon>
        <taxon>Actinomycetes</taxon>
        <taxon>Micromonosporales</taxon>
        <taxon>Micromonosporaceae</taxon>
        <taxon>Paractinoplanes</taxon>
    </lineage>
</organism>
<protein>
    <submittedName>
        <fullName evidence="1">Uncharacterized protein</fullName>
    </submittedName>
</protein>
<dbReference type="Proteomes" id="UP001596548">
    <property type="component" value="Unassembled WGS sequence"/>
</dbReference>
<reference evidence="2" key="1">
    <citation type="journal article" date="2019" name="Int. J. Syst. Evol. Microbiol.">
        <title>The Global Catalogue of Microorganisms (GCM) 10K type strain sequencing project: providing services to taxonomists for standard genome sequencing and annotation.</title>
        <authorList>
            <consortium name="The Broad Institute Genomics Platform"/>
            <consortium name="The Broad Institute Genome Sequencing Center for Infectious Disease"/>
            <person name="Wu L."/>
            <person name="Ma J."/>
        </authorList>
    </citation>
    <scope>NUCLEOTIDE SEQUENCE [LARGE SCALE GENOMIC DNA]</scope>
    <source>
        <strain evidence="2">XZYJT-10</strain>
    </source>
</reference>
<accession>A0ABW2I0T3</accession>
<keyword evidence="2" id="KW-1185">Reference proteome</keyword>
<sequence length="156" mass="17914">MTVRESTFYGFANPVDPRPEELQAWAYHPESVPLDNMPPDWDLLIAGDVLAPTLFELAMDRQCPARRFAQHCMYIYAADGVRQNATNQRKRRLKKYVERAEEVGDEPMSIWAHNCRVLMSRPEAFDYSDWIEGGLVRHPRRLGMFGRTTGGGTLGR</sequence>
<gene>
    <name evidence="1" type="ORF">ACFQS1_28500</name>
</gene>
<dbReference type="EMBL" id="JBHTBJ010000027">
    <property type="protein sequence ID" value="MFC7277946.1"/>
    <property type="molecule type" value="Genomic_DNA"/>
</dbReference>
<evidence type="ECO:0000313" key="2">
    <source>
        <dbReference type="Proteomes" id="UP001596548"/>
    </source>
</evidence>
<comment type="caution">
    <text evidence="1">The sequence shown here is derived from an EMBL/GenBank/DDBJ whole genome shotgun (WGS) entry which is preliminary data.</text>
</comment>
<evidence type="ECO:0000313" key="1">
    <source>
        <dbReference type="EMBL" id="MFC7277946.1"/>
    </source>
</evidence>